<dbReference type="OrthoDB" id="1465721at2"/>
<dbReference type="NCBIfam" id="TIGR04183">
    <property type="entry name" value="Por_Secre_tail"/>
    <property type="match status" value="1"/>
</dbReference>
<dbReference type="Proteomes" id="UP000198517">
    <property type="component" value="Unassembled WGS sequence"/>
</dbReference>
<dbReference type="Pfam" id="PF18962">
    <property type="entry name" value="Por_Secre_tail"/>
    <property type="match status" value="1"/>
</dbReference>
<name>A0A1G7A3U2_9FLAO</name>
<dbReference type="InterPro" id="IPR026444">
    <property type="entry name" value="Secre_tail"/>
</dbReference>
<accession>A0A1G7A3U2</accession>
<feature type="chain" id="PRO_5011511912" evidence="2">
    <location>
        <begin position="25"/>
        <end position="280"/>
    </location>
</feature>
<proteinExistence type="predicted"/>
<dbReference type="AlphaFoldDB" id="A0A1G7A3U2"/>
<evidence type="ECO:0000256" key="2">
    <source>
        <dbReference type="SAM" id="SignalP"/>
    </source>
</evidence>
<protein>
    <submittedName>
        <fullName evidence="4">Por secretion system C-terminal sorting domain-containing protein</fullName>
    </submittedName>
</protein>
<evidence type="ECO:0000259" key="3">
    <source>
        <dbReference type="Pfam" id="PF18962"/>
    </source>
</evidence>
<feature type="signal peptide" evidence="2">
    <location>
        <begin position="1"/>
        <end position="24"/>
    </location>
</feature>
<feature type="domain" description="Secretion system C-terminal sorting" evidence="3">
    <location>
        <begin position="227"/>
        <end position="278"/>
    </location>
</feature>
<dbReference type="EMBL" id="FNAS01000003">
    <property type="protein sequence ID" value="SDE09303.1"/>
    <property type="molecule type" value="Genomic_DNA"/>
</dbReference>
<evidence type="ECO:0000313" key="5">
    <source>
        <dbReference type="Proteomes" id="UP000198517"/>
    </source>
</evidence>
<organism evidence="4 5">
    <name type="scientific">Riemerella columbipharyngis</name>
    <dbReference type="NCBI Taxonomy" id="1071918"/>
    <lineage>
        <taxon>Bacteria</taxon>
        <taxon>Pseudomonadati</taxon>
        <taxon>Bacteroidota</taxon>
        <taxon>Flavobacteriia</taxon>
        <taxon>Flavobacteriales</taxon>
        <taxon>Weeksellaceae</taxon>
        <taxon>Riemerella</taxon>
    </lineage>
</organism>
<gene>
    <name evidence="4" type="ORF">SAMN05421544_10329</name>
</gene>
<keyword evidence="1 2" id="KW-0732">Signal</keyword>
<evidence type="ECO:0000256" key="1">
    <source>
        <dbReference type="ARBA" id="ARBA00022729"/>
    </source>
</evidence>
<dbReference type="RefSeq" id="WP_092735956.1">
    <property type="nucleotide sequence ID" value="NZ_FNAS01000003.1"/>
</dbReference>
<reference evidence="4 5" key="1">
    <citation type="submission" date="2016-10" db="EMBL/GenBank/DDBJ databases">
        <authorList>
            <person name="de Groot N.N."/>
        </authorList>
    </citation>
    <scope>NUCLEOTIDE SEQUENCE [LARGE SCALE GENOMIC DNA]</scope>
    <source>
        <strain evidence="4 5">DSM 24015</strain>
    </source>
</reference>
<keyword evidence="5" id="KW-1185">Reference proteome</keyword>
<sequence>MKKIYSLIAISAMTATMSAQQANAFTGSDFENWDEFVEALRENKALKEVKQGVGTGVNGTNSLNFTTEKQLKKNLYLFSVLGGKGSPINAETADKLTFMIKGKTTGKSLSINVYTADDETYKAFNLGDLEGEDKNLSSSEKNNYNGTIDTKGKWVKVTLDISGIEGINFSDNSRNFFGIKVGKSADYNIDIDDIKLEGGKLGVYELTSKTANLVKNTVVSDKLVFGAKSNVVIFNANGQAVKSAQVSEGSVLDLSSLPKGVYIVSGSVNNKSVSQKIVKK</sequence>
<dbReference type="Gene3D" id="2.60.120.430">
    <property type="entry name" value="Galactose-binding lectin"/>
    <property type="match status" value="1"/>
</dbReference>
<dbReference type="STRING" id="1071918.SAMN05421544_10329"/>
<evidence type="ECO:0000313" key="4">
    <source>
        <dbReference type="EMBL" id="SDE09303.1"/>
    </source>
</evidence>